<feature type="region of interest" description="Disordered" evidence="7">
    <location>
        <begin position="848"/>
        <end position="898"/>
    </location>
</feature>
<feature type="region of interest" description="Disordered" evidence="7">
    <location>
        <begin position="1"/>
        <end position="77"/>
    </location>
</feature>
<evidence type="ECO:0000259" key="8">
    <source>
        <dbReference type="PROSITE" id="PS50048"/>
    </source>
</evidence>
<feature type="compositionally biased region" description="Polar residues" evidence="7">
    <location>
        <begin position="821"/>
        <end position="833"/>
    </location>
</feature>
<feature type="domain" description="Zn(2)-C6 fungal-type" evidence="8">
    <location>
        <begin position="188"/>
        <end position="218"/>
    </location>
</feature>
<comment type="caution">
    <text evidence="9">The sequence shown here is derived from an EMBL/GenBank/DDBJ whole genome shotgun (WGS) entry which is preliminary data.</text>
</comment>
<feature type="region of interest" description="Disordered" evidence="7">
    <location>
        <begin position="812"/>
        <end position="833"/>
    </location>
</feature>
<dbReference type="InterPro" id="IPR050815">
    <property type="entry name" value="TF_fung"/>
</dbReference>
<dbReference type="InterPro" id="IPR036864">
    <property type="entry name" value="Zn2-C6_fun-type_DNA-bd_sf"/>
</dbReference>
<feature type="region of interest" description="Disordered" evidence="7">
    <location>
        <begin position="912"/>
        <end position="965"/>
    </location>
</feature>
<feature type="compositionally biased region" description="Polar residues" evidence="7">
    <location>
        <begin position="949"/>
        <end position="960"/>
    </location>
</feature>
<evidence type="ECO:0000256" key="7">
    <source>
        <dbReference type="SAM" id="MobiDB-lite"/>
    </source>
</evidence>
<accession>A0ABR3GDY7</accession>
<name>A0ABR3GDY7_9PEZI</name>
<dbReference type="EMBL" id="JBBBZM010000102">
    <property type="protein sequence ID" value="KAL0634179.1"/>
    <property type="molecule type" value="Genomic_DNA"/>
</dbReference>
<evidence type="ECO:0000256" key="5">
    <source>
        <dbReference type="ARBA" id="ARBA00023163"/>
    </source>
</evidence>
<gene>
    <name evidence="9" type="ORF">Q9L58_006917</name>
</gene>
<feature type="compositionally biased region" description="Gly residues" evidence="7">
    <location>
        <begin position="1090"/>
        <end position="1106"/>
    </location>
</feature>
<evidence type="ECO:0000256" key="4">
    <source>
        <dbReference type="ARBA" id="ARBA00023026"/>
    </source>
</evidence>
<dbReference type="InterPro" id="IPR007219">
    <property type="entry name" value="XnlR_reg_dom"/>
</dbReference>
<dbReference type="Gene3D" id="4.10.240.10">
    <property type="entry name" value="Zn(2)-C6 fungal-type DNA-binding domain"/>
    <property type="match status" value="1"/>
</dbReference>
<keyword evidence="4" id="KW-0843">Virulence</keyword>
<keyword evidence="2" id="KW-0479">Metal-binding</keyword>
<evidence type="ECO:0000313" key="9">
    <source>
        <dbReference type="EMBL" id="KAL0634179.1"/>
    </source>
</evidence>
<protein>
    <recommendedName>
        <fullName evidence="8">Zn(2)-C6 fungal-type domain-containing protein</fullName>
    </recommendedName>
</protein>
<dbReference type="CDD" id="cd00067">
    <property type="entry name" value="GAL4"/>
    <property type="match status" value="1"/>
</dbReference>
<proteinExistence type="predicted"/>
<feature type="region of interest" description="Disordered" evidence="7">
    <location>
        <begin position="129"/>
        <end position="154"/>
    </location>
</feature>
<dbReference type="SMART" id="SM00906">
    <property type="entry name" value="Fungal_trans"/>
    <property type="match status" value="1"/>
</dbReference>
<evidence type="ECO:0000256" key="2">
    <source>
        <dbReference type="ARBA" id="ARBA00022723"/>
    </source>
</evidence>
<feature type="compositionally biased region" description="Basic and acidic residues" evidence="7">
    <location>
        <begin position="1"/>
        <end position="17"/>
    </location>
</feature>
<feature type="compositionally biased region" description="Polar residues" evidence="7">
    <location>
        <begin position="18"/>
        <end position="31"/>
    </location>
</feature>
<dbReference type="Pfam" id="PF00172">
    <property type="entry name" value="Zn_clus"/>
    <property type="match status" value="1"/>
</dbReference>
<dbReference type="PANTHER" id="PTHR47338">
    <property type="entry name" value="ZN(II)2CYS6 TRANSCRIPTION FACTOR (EUROFUNG)-RELATED"/>
    <property type="match status" value="1"/>
</dbReference>
<dbReference type="SUPFAM" id="SSF57701">
    <property type="entry name" value="Zn2/Cys6 DNA-binding domain"/>
    <property type="match status" value="1"/>
</dbReference>
<dbReference type="Proteomes" id="UP001447188">
    <property type="component" value="Unassembled WGS sequence"/>
</dbReference>
<reference evidence="9 10" key="1">
    <citation type="submission" date="2024-02" db="EMBL/GenBank/DDBJ databases">
        <title>Discinaceae phylogenomics.</title>
        <authorList>
            <person name="Dirks A.C."/>
            <person name="James T.Y."/>
        </authorList>
    </citation>
    <scope>NUCLEOTIDE SEQUENCE [LARGE SCALE GENOMIC DNA]</scope>
    <source>
        <strain evidence="9 10">ACD0624</strain>
    </source>
</reference>
<evidence type="ECO:0000256" key="6">
    <source>
        <dbReference type="ARBA" id="ARBA00023242"/>
    </source>
</evidence>
<dbReference type="SMART" id="SM00066">
    <property type="entry name" value="GAL4"/>
    <property type="match status" value="1"/>
</dbReference>
<dbReference type="InterPro" id="IPR001138">
    <property type="entry name" value="Zn2Cys6_DnaBD"/>
</dbReference>
<keyword evidence="10" id="KW-1185">Reference proteome</keyword>
<feature type="compositionally biased region" description="Basic and acidic residues" evidence="7">
    <location>
        <begin position="35"/>
        <end position="57"/>
    </location>
</feature>
<feature type="region of interest" description="Disordered" evidence="7">
    <location>
        <begin position="1083"/>
        <end position="1135"/>
    </location>
</feature>
<dbReference type="PANTHER" id="PTHR47338:SF27">
    <property type="entry name" value="ZN(II)2CYS6 TRANSCRIPTION FACTOR (EUROFUNG)"/>
    <property type="match status" value="1"/>
</dbReference>
<comment type="subcellular location">
    <subcellularLocation>
        <location evidence="1">Nucleus</location>
    </subcellularLocation>
</comment>
<evidence type="ECO:0000256" key="1">
    <source>
        <dbReference type="ARBA" id="ARBA00004123"/>
    </source>
</evidence>
<evidence type="ECO:0000256" key="3">
    <source>
        <dbReference type="ARBA" id="ARBA00023015"/>
    </source>
</evidence>
<keyword evidence="3" id="KW-0805">Transcription regulation</keyword>
<evidence type="ECO:0000313" key="10">
    <source>
        <dbReference type="Proteomes" id="UP001447188"/>
    </source>
</evidence>
<dbReference type="CDD" id="cd12148">
    <property type="entry name" value="fungal_TF_MHR"/>
    <property type="match status" value="1"/>
</dbReference>
<dbReference type="PROSITE" id="PS00463">
    <property type="entry name" value="ZN2_CY6_FUNGAL_1"/>
    <property type="match status" value="1"/>
</dbReference>
<keyword evidence="5" id="KW-0804">Transcription</keyword>
<dbReference type="Pfam" id="PF04082">
    <property type="entry name" value="Fungal_trans"/>
    <property type="match status" value="1"/>
</dbReference>
<dbReference type="PROSITE" id="PS50048">
    <property type="entry name" value="ZN2_CY6_FUNGAL_2"/>
    <property type="match status" value="1"/>
</dbReference>
<sequence>MDFRGSSRENGAAHDGEFQTTQLPKTAQNDYQFIGERHQNRPENSVEKQRQEEKHGYDTVVVGGKRPRGGHDRTSNLGSAVEKMGITREGTDQDGDGHEGNIADMVAISGGMLPVNAAGQGYALDSGEINMDDDMGEGTGGEGSEGALSGEGARGGLKVNIDEGQGQTSAWSETKTKAGKERKRLPLACIACRRKKIRCSGEKPTCRHCLRSRTPCVYKQSTRKAAPRTDYMAMLDRRLKRMEERLIKSMPKEDVSAVLAVTGRSVVKPSLSTNNSRSVSLGKKRTAGTAFGGELDAWARSENPTKHRSGNGPGVLGDTFAVKNGQGEMDDGSRALPSKEIQEHLAEVFFECIYGQPYLLLHKPSFMRRLRSGTAPPVLVLALCAVSARFSKHPAVRHDPPFLAGECFAAEARRLLLKNFDNPNITNVTVCIMLGLHEFGTCQGGRSWAFGGMATRMAHALQLHKEVNNDPIGKQSRPYYPQDQEGPLGVNSMSFVDREIRRRCMWASFAMDRFNSSGTERPCIISESELGIQLPSHDKNLELNLPTITEQLDGNVRFPEQSHATENMGIGAYIVRVIALYGRVVKYVNQGGTERESRKIWDPDSQFAELCANIDEFENTLPERLRYTPENAQSHATAHIFSQFIFVHIAFHQVRLFLQKSTIPATPTEAPDMPREFAQSASELTLTSATQIAKILEDVEERGAVVAAPFLGYCAFSAALIHLAQMSPTHNSIQIEAKRYMEVCLRFLLQLRQYWGLFCYITDNLKRLYRKFADAVAKGSSFSAHQETARMLQYGDWFQKYPRGVSVNEYERHTEKAQPADYNSSPDNAVLSQPSNLQTAEEFFAKLGPRSQKSTPSAAHPKRQTQPHARASPANTPTMVMHGSPPASGHHSQPSAIYHSPAMCQSPATEIAPSIIPTPPMTSGHGNMDPKLDPQLLNPPMFSRPPGMSSVNFEQPSQHHPSISLLPNIPSPVSFSNYPVAMSRTSAADVSPIPTGMQPHHHHHHQDYFYGLYPAGSDPSATVGAATHSLNSGLWPFDSHINLNLADTNAFPDQTSSAWFVPFNCPPDFETRVEGMGHLNLISDEERGGGENGGGGGGGGDGGNRGGVPHMISPTGGHTEPSAPSGATAYHDGVR</sequence>
<keyword evidence="6" id="KW-0539">Nucleus</keyword>
<organism evidence="9 10">
    <name type="scientific">Discina gigas</name>
    <dbReference type="NCBI Taxonomy" id="1032678"/>
    <lineage>
        <taxon>Eukaryota</taxon>
        <taxon>Fungi</taxon>
        <taxon>Dikarya</taxon>
        <taxon>Ascomycota</taxon>
        <taxon>Pezizomycotina</taxon>
        <taxon>Pezizomycetes</taxon>
        <taxon>Pezizales</taxon>
        <taxon>Discinaceae</taxon>
        <taxon>Discina</taxon>
    </lineage>
</organism>